<dbReference type="Pfam" id="PF11365">
    <property type="entry name" value="SOGA"/>
    <property type="match status" value="2"/>
</dbReference>
<evidence type="ECO:0000256" key="1">
    <source>
        <dbReference type="ARBA" id="ARBA00004370"/>
    </source>
</evidence>
<evidence type="ECO:0000313" key="8">
    <source>
        <dbReference type="EMBL" id="CDQ99198.1"/>
    </source>
</evidence>
<dbReference type="PANTHER" id="PTHR15742">
    <property type="entry name" value="GIRDIN"/>
    <property type="match status" value="1"/>
</dbReference>
<evidence type="ECO:0000256" key="6">
    <source>
        <dbReference type="SAM" id="MobiDB-lite"/>
    </source>
</evidence>
<feature type="domain" description="SOGA coiled-coil" evidence="7">
    <location>
        <begin position="32"/>
        <end position="128"/>
    </location>
</feature>
<comment type="subcellular location">
    <subcellularLocation>
        <location evidence="1">Membrane</location>
    </subcellularLocation>
</comment>
<dbReference type="Proteomes" id="UP000193380">
    <property type="component" value="Unassembled WGS sequence"/>
</dbReference>
<name>A0A060Z548_ONCMY</name>
<organism evidence="8 9">
    <name type="scientific">Oncorhynchus mykiss</name>
    <name type="common">Rainbow trout</name>
    <name type="synonym">Salmo gairdneri</name>
    <dbReference type="NCBI Taxonomy" id="8022"/>
    <lineage>
        <taxon>Eukaryota</taxon>
        <taxon>Metazoa</taxon>
        <taxon>Chordata</taxon>
        <taxon>Craniata</taxon>
        <taxon>Vertebrata</taxon>
        <taxon>Euteleostomi</taxon>
        <taxon>Actinopterygii</taxon>
        <taxon>Neopterygii</taxon>
        <taxon>Teleostei</taxon>
        <taxon>Protacanthopterygii</taxon>
        <taxon>Salmoniformes</taxon>
        <taxon>Salmonidae</taxon>
        <taxon>Salmoninae</taxon>
        <taxon>Oncorhynchus</taxon>
    </lineage>
</organism>
<evidence type="ECO:0000256" key="5">
    <source>
        <dbReference type="SAM" id="Coils"/>
    </source>
</evidence>
<dbReference type="GO" id="GO:0005615">
    <property type="term" value="C:extracellular space"/>
    <property type="evidence" value="ECO:0007669"/>
    <property type="project" value="InterPro"/>
</dbReference>
<dbReference type="InterPro" id="IPR027881">
    <property type="entry name" value="SOGA_CC"/>
</dbReference>
<proteinExistence type="predicted"/>
<dbReference type="PaxDb" id="8022-A0A060Z548"/>
<keyword evidence="2" id="KW-0597">Phosphoprotein</keyword>
<keyword evidence="3 5" id="KW-0175">Coiled coil</keyword>
<feature type="coiled-coil region" evidence="5">
    <location>
        <begin position="47"/>
        <end position="74"/>
    </location>
</feature>
<reference evidence="8" key="1">
    <citation type="journal article" date="2014" name="Nat. Commun.">
        <title>The rainbow trout genome provides novel insights into evolution after whole-genome duplication in vertebrates.</title>
        <authorList>
            <person name="Berthelot C."/>
            <person name="Brunet F."/>
            <person name="Chalopin D."/>
            <person name="Juanchich A."/>
            <person name="Bernard M."/>
            <person name="Noel B."/>
            <person name="Bento P."/>
            <person name="Da Silva C."/>
            <person name="Labadie K."/>
            <person name="Alberti A."/>
            <person name="Aury J.M."/>
            <person name="Louis A."/>
            <person name="Dehais P."/>
            <person name="Bardou P."/>
            <person name="Montfort J."/>
            <person name="Klopp C."/>
            <person name="Cabau C."/>
            <person name="Gaspin C."/>
            <person name="Thorgaard G.H."/>
            <person name="Boussaha M."/>
            <person name="Quillet E."/>
            <person name="Guyomard R."/>
            <person name="Galiana D."/>
            <person name="Bobe J."/>
            <person name="Volff J.N."/>
            <person name="Genet C."/>
            <person name="Wincker P."/>
            <person name="Jaillon O."/>
            <person name="Roest Crollius H."/>
            <person name="Guiguen Y."/>
        </authorList>
    </citation>
    <scope>NUCLEOTIDE SEQUENCE [LARGE SCALE GENOMIC DNA]</scope>
</reference>
<protein>
    <recommendedName>
        <fullName evidence="7">SOGA coiled-coil domain-containing protein</fullName>
    </recommendedName>
</protein>
<evidence type="ECO:0000256" key="3">
    <source>
        <dbReference type="ARBA" id="ARBA00023054"/>
    </source>
</evidence>
<evidence type="ECO:0000256" key="2">
    <source>
        <dbReference type="ARBA" id="ARBA00022553"/>
    </source>
</evidence>
<feature type="coiled-coil region" evidence="5">
    <location>
        <begin position="104"/>
        <end position="138"/>
    </location>
</feature>
<reference evidence="8" key="2">
    <citation type="submission" date="2014-03" db="EMBL/GenBank/DDBJ databases">
        <authorList>
            <person name="Genoscope - CEA"/>
        </authorList>
    </citation>
    <scope>NUCLEOTIDE SEQUENCE</scope>
</reference>
<feature type="domain" description="SOGA coiled-coil" evidence="7">
    <location>
        <begin position="165"/>
        <end position="252"/>
    </location>
</feature>
<evidence type="ECO:0000256" key="4">
    <source>
        <dbReference type="ARBA" id="ARBA00023136"/>
    </source>
</evidence>
<accession>A0A060Z548</accession>
<feature type="region of interest" description="Disordered" evidence="6">
    <location>
        <begin position="266"/>
        <end position="295"/>
    </location>
</feature>
<evidence type="ECO:0000259" key="7">
    <source>
        <dbReference type="Pfam" id="PF11365"/>
    </source>
</evidence>
<feature type="compositionally biased region" description="Basic and acidic residues" evidence="6">
    <location>
        <begin position="271"/>
        <end position="286"/>
    </location>
</feature>
<dbReference type="EMBL" id="FR944202">
    <property type="protein sequence ID" value="CDQ99198.1"/>
    <property type="molecule type" value="Genomic_DNA"/>
</dbReference>
<dbReference type="STRING" id="8022.A0A060Z548"/>
<gene>
    <name evidence="8" type="ORF">GSONMT00028208001</name>
</gene>
<dbReference type="InterPro" id="IPR049885">
    <property type="entry name" value="MTCL1-3"/>
</dbReference>
<dbReference type="GO" id="GO:0010506">
    <property type="term" value="P:regulation of autophagy"/>
    <property type="evidence" value="ECO:0007669"/>
    <property type="project" value="InterPro"/>
</dbReference>
<feature type="coiled-coil region" evidence="5">
    <location>
        <begin position="165"/>
        <end position="199"/>
    </location>
</feature>
<dbReference type="AlphaFoldDB" id="A0A060Z548"/>
<dbReference type="GO" id="GO:0016020">
    <property type="term" value="C:membrane"/>
    <property type="evidence" value="ECO:0007669"/>
    <property type="project" value="UniProtKB-SubCell"/>
</dbReference>
<keyword evidence="4" id="KW-0472">Membrane</keyword>
<dbReference type="PANTHER" id="PTHR15742:SF3">
    <property type="entry name" value="MICROTUBULE CROSS-LINKING FACTOR 1"/>
    <property type="match status" value="1"/>
</dbReference>
<evidence type="ECO:0000313" key="9">
    <source>
        <dbReference type="Proteomes" id="UP000193380"/>
    </source>
</evidence>
<sequence length="529" mass="59220">MFVISPSVSQTALRRRGSRETFKDKKFLNQDDSADLRCQLQFSKEESTLMRKKMAKLGREKEELEQEIQKYKSVYGDVDSPLPLAELAGGGPHSTREAELRLRLKLVEEEANILGRKIVELEVENRGLRAENEDIRCQYERDCFGREPFSSMPSSPYGGDALESAGELRRHLQFVEEEAELLRRSISEIEDHNKQLTSELNRFKFGPRDEDVDVGVMLMKTGNGGNGGGGARMQINELSGKVMKLQYENRVLMSNVQRCDLAQHLGLRTGSPRDSDADSDTGRRDAAEEEETGRLLLLHPKREGPISGLSTTELANLRREDRETFMNVKREAERLGKTVDRLITDTDSLIYEGKIIVTGGDSLCIEGGNTTTLPESLQDSQVLDTINTRMKAFRTELHIFMEKVDHLGDGLRERVGDRDSGDDLSPMPNLTESSSFLSGVTSMSRDSPISTLGRDLVTDFQVRKTGWDTPVTSDLYLSVSRGTTETAPYSLSSALLLTRSIWLALLGLSPCLLRALTAFEDSFSRSHQL</sequence>